<protein>
    <submittedName>
        <fullName evidence="1">Uncharacterized protein</fullName>
    </submittedName>
</protein>
<reference evidence="1" key="1">
    <citation type="submission" date="2014-11" db="EMBL/GenBank/DDBJ databases">
        <authorList>
            <person name="Amaro Gonzalez C."/>
        </authorList>
    </citation>
    <scope>NUCLEOTIDE SEQUENCE</scope>
</reference>
<name>A0A0E9TH62_ANGAN</name>
<reference evidence="1" key="2">
    <citation type="journal article" date="2015" name="Fish Shellfish Immunol.">
        <title>Early steps in the European eel (Anguilla anguilla)-Vibrio vulnificus interaction in the gills: Role of the RtxA13 toxin.</title>
        <authorList>
            <person name="Callol A."/>
            <person name="Pajuelo D."/>
            <person name="Ebbesson L."/>
            <person name="Teles M."/>
            <person name="MacKenzie S."/>
            <person name="Amaro C."/>
        </authorList>
    </citation>
    <scope>NUCLEOTIDE SEQUENCE</scope>
</reference>
<accession>A0A0E9TH62</accession>
<sequence length="21" mass="2440">MLGLEDYSDTVHRLYPMTLQG</sequence>
<organism evidence="1">
    <name type="scientific">Anguilla anguilla</name>
    <name type="common">European freshwater eel</name>
    <name type="synonym">Muraena anguilla</name>
    <dbReference type="NCBI Taxonomy" id="7936"/>
    <lineage>
        <taxon>Eukaryota</taxon>
        <taxon>Metazoa</taxon>
        <taxon>Chordata</taxon>
        <taxon>Craniata</taxon>
        <taxon>Vertebrata</taxon>
        <taxon>Euteleostomi</taxon>
        <taxon>Actinopterygii</taxon>
        <taxon>Neopterygii</taxon>
        <taxon>Teleostei</taxon>
        <taxon>Anguilliformes</taxon>
        <taxon>Anguillidae</taxon>
        <taxon>Anguilla</taxon>
    </lineage>
</organism>
<dbReference type="EMBL" id="GBXM01056504">
    <property type="protein sequence ID" value="JAH52073.1"/>
    <property type="molecule type" value="Transcribed_RNA"/>
</dbReference>
<evidence type="ECO:0000313" key="1">
    <source>
        <dbReference type="EMBL" id="JAH52073.1"/>
    </source>
</evidence>
<dbReference type="AlphaFoldDB" id="A0A0E9TH62"/>
<proteinExistence type="predicted"/>